<dbReference type="Pfam" id="PF24517">
    <property type="entry name" value="CBM96"/>
    <property type="match status" value="1"/>
</dbReference>
<dbReference type="AlphaFoldDB" id="A0A0L8KDD4"/>
<proteinExistence type="predicted"/>
<dbReference type="PATRIC" id="fig|1938.6.peg.4174"/>
<feature type="signal peptide" evidence="5">
    <location>
        <begin position="1"/>
        <end position="25"/>
    </location>
</feature>
<organism evidence="8 9">
    <name type="scientific">Streptomyces viridochromogenes</name>
    <dbReference type="NCBI Taxonomy" id="1938"/>
    <lineage>
        <taxon>Bacteria</taxon>
        <taxon>Bacillati</taxon>
        <taxon>Actinomycetota</taxon>
        <taxon>Actinomycetes</taxon>
        <taxon>Kitasatosporales</taxon>
        <taxon>Streptomycetaceae</taxon>
        <taxon>Streptomyces</taxon>
    </lineage>
</organism>
<dbReference type="GO" id="GO:0003993">
    <property type="term" value="F:acid phosphatase activity"/>
    <property type="evidence" value="ECO:0007669"/>
    <property type="project" value="InterPro"/>
</dbReference>
<evidence type="ECO:0000313" key="9">
    <source>
        <dbReference type="Proteomes" id="UP000037023"/>
    </source>
</evidence>
<comment type="caution">
    <text evidence="8">The sequence shown here is derived from an EMBL/GenBank/DDBJ whole genome shotgun (WGS) entry which is preliminary data.</text>
</comment>
<feature type="domain" description="Carbohydrate-binding module family 96" evidence="7">
    <location>
        <begin position="38"/>
        <end position="191"/>
    </location>
</feature>
<evidence type="ECO:0000256" key="1">
    <source>
        <dbReference type="ARBA" id="ARBA00004613"/>
    </source>
</evidence>
<evidence type="ECO:0000256" key="4">
    <source>
        <dbReference type="SAM" id="MobiDB-lite"/>
    </source>
</evidence>
<dbReference type="EMBL" id="LGUP01000202">
    <property type="protein sequence ID" value="KOG23905.1"/>
    <property type="molecule type" value="Genomic_DNA"/>
</dbReference>
<dbReference type="Pfam" id="PF00149">
    <property type="entry name" value="Metallophos"/>
    <property type="match status" value="1"/>
</dbReference>
<dbReference type="Proteomes" id="UP000037023">
    <property type="component" value="Unassembled WGS sequence"/>
</dbReference>
<dbReference type="InterPro" id="IPR039331">
    <property type="entry name" value="PAPs-like"/>
</dbReference>
<evidence type="ECO:0000256" key="3">
    <source>
        <dbReference type="ARBA" id="ARBA00022729"/>
    </source>
</evidence>
<feature type="region of interest" description="Disordered" evidence="4">
    <location>
        <begin position="190"/>
        <end position="209"/>
    </location>
</feature>
<dbReference type="PANTHER" id="PTHR22953:SF153">
    <property type="entry name" value="PURPLE ACID PHOSPHATASE"/>
    <property type="match status" value="1"/>
</dbReference>
<evidence type="ECO:0000259" key="6">
    <source>
        <dbReference type="Pfam" id="PF00149"/>
    </source>
</evidence>
<gene>
    <name evidence="8" type="ORF">ADK34_19355</name>
</gene>
<dbReference type="OrthoDB" id="5513218at2"/>
<dbReference type="InterPro" id="IPR055372">
    <property type="entry name" value="CBM96"/>
</dbReference>
<evidence type="ECO:0000256" key="2">
    <source>
        <dbReference type="ARBA" id="ARBA00022525"/>
    </source>
</evidence>
<dbReference type="RefSeq" id="WP_033203378.1">
    <property type="nucleotide sequence ID" value="NZ_LGUP01000202.1"/>
</dbReference>
<keyword evidence="2" id="KW-0964">Secreted</keyword>
<dbReference type="NCBIfam" id="NF033679">
    <property type="entry name" value="DNRLRE_dom"/>
    <property type="match status" value="1"/>
</dbReference>
<feature type="domain" description="Calcineurin-like phosphoesterase" evidence="6">
    <location>
        <begin position="243"/>
        <end position="391"/>
    </location>
</feature>
<evidence type="ECO:0000256" key="5">
    <source>
        <dbReference type="SAM" id="SignalP"/>
    </source>
</evidence>
<dbReference type="InterPro" id="IPR029052">
    <property type="entry name" value="Metallo-depent_PP-like"/>
</dbReference>
<dbReference type="InterPro" id="IPR004843">
    <property type="entry name" value="Calcineurin-like_PHP"/>
</dbReference>
<comment type="subcellular location">
    <subcellularLocation>
        <location evidence="1">Secreted</location>
    </subcellularLocation>
</comment>
<feature type="chain" id="PRO_5038511503" evidence="5">
    <location>
        <begin position="26"/>
        <end position="472"/>
    </location>
</feature>
<evidence type="ECO:0000259" key="7">
    <source>
        <dbReference type="Pfam" id="PF24517"/>
    </source>
</evidence>
<dbReference type="PANTHER" id="PTHR22953">
    <property type="entry name" value="ACID PHOSPHATASE RELATED"/>
    <property type="match status" value="1"/>
</dbReference>
<keyword evidence="3 5" id="KW-0732">Signal</keyword>
<dbReference type="SUPFAM" id="SSF56300">
    <property type="entry name" value="Metallo-dependent phosphatases"/>
    <property type="match status" value="1"/>
</dbReference>
<evidence type="ECO:0000313" key="8">
    <source>
        <dbReference type="EMBL" id="KOG23905.1"/>
    </source>
</evidence>
<reference evidence="8 9" key="1">
    <citation type="submission" date="2015-06" db="EMBL/GenBank/DDBJ databases">
        <authorList>
            <person name="Hoefler B.C."/>
            <person name="Straight P.D."/>
        </authorList>
    </citation>
    <scope>NUCLEOTIDE SEQUENCE [LARGE SCALE GENOMIC DNA]</scope>
    <source>
        <strain evidence="8 9">NRRL 3427</strain>
    </source>
</reference>
<accession>A0A0L8KDD4</accession>
<dbReference type="Gene3D" id="3.60.21.10">
    <property type="match status" value="1"/>
</dbReference>
<sequence>MLRLRTGPKAALVGALATATLAATALPGLAPAASAASTSFVAVADTYVDSEHPATNYGTSRQLDVDGNPVKETLLRFAVTGVTLPVTRATLRIHVDDAVGAGGVNGGTFRAMPGAEWSETAVTYDDRPAVDGEVLGSLGAVASDTWYDVDVTSYVKGDGTFDIGVTSPNPDGVHYDSRETGATAPRLVIETGPAPEPTPSRTATAPPPPTDLVPVLVGAGDIATPSATDSATADLLDHVSGTVVALGDNAYPDGSASDFAAFYEPTWGRHKARTMPTPGNHDYNTPGAAGYYGYFGANAGPAHRGYYSYDLGNWHVVSLNSEIDMSAGSTQEKWLRADLAASDKPCTVAYWHRPRWTSSSRNGPDRATGPLIQALYDHGAEVILTGHNHQYERFAPQDPSGRADSARGLRQFVVGTGGAGLYDFGAVQPNSEARNDDTFGVLKLTLRPDGYDWQFVPVAGESYDDHGSGDCR</sequence>
<name>A0A0L8KDD4_STRVR</name>
<dbReference type="GO" id="GO:0005576">
    <property type="term" value="C:extracellular region"/>
    <property type="evidence" value="ECO:0007669"/>
    <property type="project" value="UniProtKB-SubCell"/>
</dbReference>
<protein>
    <submittedName>
        <fullName evidence="8">Alkaline phosphatase</fullName>
    </submittedName>
</protein>